<keyword evidence="1" id="KW-0472">Membrane</keyword>
<evidence type="ECO:0000256" key="1">
    <source>
        <dbReference type="SAM" id="Phobius"/>
    </source>
</evidence>
<organism evidence="2 3">
    <name type="scientific">Aquipluma nitroreducens</name>
    <dbReference type="NCBI Taxonomy" id="2010828"/>
    <lineage>
        <taxon>Bacteria</taxon>
        <taxon>Pseudomonadati</taxon>
        <taxon>Bacteroidota</taxon>
        <taxon>Bacteroidia</taxon>
        <taxon>Marinilabiliales</taxon>
        <taxon>Prolixibacteraceae</taxon>
        <taxon>Aquipluma</taxon>
    </lineage>
</organism>
<gene>
    <name evidence="2" type="ORF">AQPE_4284</name>
</gene>
<dbReference type="Gene3D" id="1.20.210.10">
    <property type="entry name" value="Cytochrome c oxidase-like, subunit I domain"/>
    <property type="match status" value="1"/>
</dbReference>
<dbReference type="SUPFAM" id="SSF81442">
    <property type="entry name" value="Cytochrome c oxidase subunit I-like"/>
    <property type="match status" value="1"/>
</dbReference>
<dbReference type="RefSeq" id="WP_318348277.1">
    <property type="nucleotide sequence ID" value="NZ_AP018694.1"/>
</dbReference>
<name>A0A5K7SEX5_9BACT</name>
<feature type="transmembrane region" description="Helical" evidence="1">
    <location>
        <begin position="85"/>
        <end position="106"/>
    </location>
</feature>
<dbReference type="AlphaFoldDB" id="A0A5K7SEX5"/>
<reference evidence="2" key="1">
    <citation type="journal article" date="2020" name="Int. J. Syst. Evol. Microbiol.">
        <title>Aquipluma nitroreducens gen. nov. sp. nov., a novel facultatively anaerobic bacterium isolated from a freshwater lake.</title>
        <authorList>
            <person name="Watanabe M."/>
            <person name="Kojima H."/>
            <person name="Fukui M."/>
        </authorList>
    </citation>
    <scope>NUCLEOTIDE SEQUENCE</scope>
    <source>
        <strain evidence="2">MeG22</strain>
    </source>
</reference>
<feature type="transmembrane region" description="Helical" evidence="1">
    <location>
        <begin position="112"/>
        <end position="135"/>
    </location>
</feature>
<dbReference type="KEGG" id="anf:AQPE_4284"/>
<protein>
    <submittedName>
        <fullName evidence="2">Uncharacterized protein</fullName>
    </submittedName>
</protein>
<keyword evidence="1" id="KW-1133">Transmembrane helix</keyword>
<dbReference type="Proteomes" id="UP001193389">
    <property type="component" value="Chromosome"/>
</dbReference>
<keyword evidence="3" id="KW-1185">Reference proteome</keyword>
<dbReference type="EMBL" id="AP018694">
    <property type="protein sequence ID" value="BBE20093.1"/>
    <property type="molecule type" value="Genomic_DNA"/>
</dbReference>
<sequence>MNQIASQNAPSPKVVIPHYAFGGLTWLVVTLLIVFNPEAFTQHFFNPELLAITHLLVLGWITMIIFGALYQLLPVIMEVKLYSEPFAIASFILLGLGTILLAFSFWQFSFGAIMFVAATCVVVAVGFLLPMYCLLHILPLKK</sequence>
<evidence type="ECO:0000313" key="3">
    <source>
        <dbReference type="Proteomes" id="UP001193389"/>
    </source>
</evidence>
<proteinExistence type="predicted"/>
<accession>A0A5K7SEX5</accession>
<dbReference type="InterPro" id="IPR036927">
    <property type="entry name" value="Cyt_c_oxase-like_su1_sf"/>
</dbReference>
<feature type="transmembrane region" description="Helical" evidence="1">
    <location>
        <begin position="49"/>
        <end position="73"/>
    </location>
</feature>
<evidence type="ECO:0000313" key="2">
    <source>
        <dbReference type="EMBL" id="BBE20093.1"/>
    </source>
</evidence>
<feature type="transmembrane region" description="Helical" evidence="1">
    <location>
        <begin position="16"/>
        <end position="37"/>
    </location>
</feature>
<keyword evidence="1" id="KW-0812">Transmembrane</keyword>